<evidence type="ECO:0000256" key="2">
    <source>
        <dbReference type="ARBA" id="ARBA00022801"/>
    </source>
</evidence>
<comment type="caution">
    <text evidence="3">The sequence shown here is derived from an EMBL/GenBank/DDBJ whole genome shotgun (WGS) entry which is preliminary data.</text>
</comment>
<dbReference type="Proteomes" id="UP000326671">
    <property type="component" value="Unassembled WGS sequence"/>
</dbReference>
<name>A0A5J5I4D5_9BACI</name>
<dbReference type="Gene3D" id="3.10.129.10">
    <property type="entry name" value="Hotdog Thioesterase"/>
    <property type="match status" value="1"/>
</dbReference>
<dbReference type="PANTHER" id="PTHR31793:SF27">
    <property type="entry name" value="NOVEL THIOESTERASE SUPERFAMILY DOMAIN AND SAPOSIN A-TYPE DOMAIN CONTAINING PROTEIN (0610012H03RIK)"/>
    <property type="match status" value="1"/>
</dbReference>
<dbReference type="GO" id="GO:0047617">
    <property type="term" value="F:fatty acyl-CoA hydrolase activity"/>
    <property type="evidence" value="ECO:0007669"/>
    <property type="project" value="TreeGrafter"/>
</dbReference>
<dbReference type="PANTHER" id="PTHR31793">
    <property type="entry name" value="4-HYDROXYBENZOYL-COA THIOESTERASE FAMILY MEMBER"/>
    <property type="match status" value="1"/>
</dbReference>
<dbReference type="AlphaFoldDB" id="A0A5J5I4D5"/>
<dbReference type="SUPFAM" id="SSF54637">
    <property type="entry name" value="Thioesterase/thiol ester dehydrase-isomerase"/>
    <property type="match status" value="1"/>
</dbReference>
<keyword evidence="4" id="KW-1185">Reference proteome</keyword>
<dbReference type="RefSeq" id="WP_150438766.1">
    <property type="nucleotide sequence ID" value="NZ_VYKL01000010.1"/>
</dbReference>
<organism evidence="3 4">
    <name type="scientific">Niallia endozanthoxylica</name>
    <dbReference type="NCBI Taxonomy" id="2036016"/>
    <lineage>
        <taxon>Bacteria</taxon>
        <taxon>Bacillati</taxon>
        <taxon>Bacillota</taxon>
        <taxon>Bacilli</taxon>
        <taxon>Bacillales</taxon>
        <taxon>Bacillaceae</taxon>
        <taxon>Niallia</taxon>
    </lineage>
</organism>
<dbReference type="InterPro" id="IPR029069">
    <property type="entry name" value="HotDog_dom_sf"/>
</dbReference>
<evidence type="ECO:0000256" key="1">
    <source>
        <dbReference type="ARBA" id="ARBA00005953"/>
    </source>
</evidence>
<dbReference type="InterPro" id="IPR006684">
    <property type="entry name" value="YbgC/YbaW"/>
</dbReference>
<dbReference type="Pfam" id="PF13279">
    <property type="entry name" value="4HBT_2"/>
    <property type="match status" value="1"/>
</dbReference>
<dbReference type="PIRSF" id="PIRSF003230">
    <property type="entry name" value="YbgC"/>
    <property type="match status" value="1"/>
</dbReference>
<evidence type="ECO:0000313" key="4">
    <source>
        <dbReference type="Proteomes" id="UP000326671"/>
    </source>
</evidence>
<evidence type="ECO:0000313" key="3">
    <source>
        <dbReference type="EMBL" id="KAA9028514.1"/>
    </source>
</evidence>
<dbReference type="OrthoDB" id="9800856at2"/>
<dbReference type="CDD" id="cd00586">
    <property type="entry name" value="4HBT"/>
    <property type="match status" value="1"/>
</dbReference>
<dbReference type="InterPro" id="IPR050563">
    <property type="entry name" value="4-hydroxybenzoyl-CoA_TE"/>
</dbReference>
<accession>A0A5J5I4D5</accession>
<dbReference type="EMBL" id="VYKL01000010">
    <property type="protein sequence ID" value="KAA9028514.1"/>
    <property type="molecule type" value="Genomic_DNA"/>
</dbReference>
<sequence length="141" mass="16362">MYYQYDFKFKVQWGDTDAAGIVFFPNFYKWMNESTHEIFASIGFPVSKLLAEDKIGLPLLETHCNFKSPLYYEDKVVLHSTVEEVGKKVIRVNHKFYKDGQLVAEGYDVRAWTSFKGKPKAEVIPEEVRNRLKSSELIVEG</sequence>
<protein>
    <submittedName>
        <fullName evidence="3">Acyl-CoA thioesterase</fullName>
    </submittedName>
</protein>
<keyword evidence="2" id="KW-0378">Hydrolase</keyword>
<proteinExistence type="inferred from homology"/>
<comment type="similarity">
    <text evidence="1">Belongs to the 4-hydroxybenzoyl-CoA thioesterase family.</text>
</comment>
<reference evidence="3 4" key="1">
    <citation type="submission" date="2019-09" db="EMBL/GenBank/DDBJ databases">
        <title>Whole genome sequences of isolates from the Mars Exploration Rovers.</title>
        <authorList>
            <person name="Seuylemezian A."/>
            <person name="Vaishampayan P."/>
        </authorList>
    </citation>
    <scope>NUCLEOTIDE SEQUENCE [LARGE SCALE GENOMIC DNA]</scope>
    <source>
        <strain evidence="3 4">MER_TA_151</strain>
    </source>
</reference>
<gene>
    <name evidence="3" type="ORF">F4V44_04385</name>
</gene>